<dbReference type="PANTHER" id="PTHR24032">
    <property type="entry name" value="EGF-LIKE DOMAIN-CONTAINING PROTEIN-RELATED-RELATED"/>
    <property type="match status" value="1"/>
</dbReference>
<feature type="disulfide bond" evidence="1">
    <location>
        <begin position="826"/>
        <end position="836"/>
    </location>
</feature>
<dbReference type="PRINTS" id="PR00011">
    <property type="entry name" value="EGFLAMININ"/>
</dbReference>
<dbReference type="EMBL" id="GL871181">
    <property type="protein sequence ID" value="EGC32669.1"/>
    <property type="molecule type" value="Genomic_DNA"/>
</dbReference>
<protein>
    <recommendedName>
        <fullName evidence="3">EGF-like domain-containing protein</fullName>
    </recommendedName>
</protein>
<name>F0ZTR2_DICPU</name>
<feature type="domain" description="EGF-like" evidence="3">
    <location>
        <begin position="746"/>
        <end position="780"/>
    </location>
</feature>
<dbReference type="CDD" id="cd00603">
    <property type="entry name" value="IPT_PCSR"/>
    <property type="match status" value="1"/>
</dbReference>
<dbReference type="KEGG" id="dpp:DICPUDRAFT_38006"/>
<dbReference type="InterPro" id="IPR000742">
    <property type="entry name" value="EGF"/>
</dbReference>
<dbReference type="RefSeq" id="XP_003290802.1">
    <property type="nucleotide sequence ID" value="XM_003290754.1"/>
</dbReference>
<keyword evidence="5" id="KW-1185">Reference proteome</keyword>
<dbReference type="Gene3D" id="2.10.25.10">
    <property type="entry name" value="Laminin"/>
    <property type="match status" value="6"/>
</dbReference>
<dbReference type="Gene3D" id="2.60.40.10">
    <property type="entry name" value="Immunoglobulins"/>
    <property type="match status" value="1"/>
</dbReference>
<feature type="disulfide bond" evidence="1">
    <location>
        <begin position="860"/>
        <end position="870"/>
    </location>
</feature>
<evidence type="ECO:0000313" key="4">
    <source>
        <dbReference type="EMBL" id="EGC32669.1"/>
    </source>
</evidence>
<dbReference type="OrthoDB" id="26095at2759"/>
<feature type="disulfide bond" evidence="1">
    <location>
        <begin position="770"/>
        <end position="779"/>
    </location>
</feature>
<feature type="domain" description="EGF-like" evidence="3">
    <location>
        <begin position="520"/>
        <end position="555"/>
    </location>
</feature>
<reference evidence="5" key="1">
    <citation type="journal article" date="2011" name="Genome Biol.">
        <title>Comparative genomics of the social amoebae Dictyostelium discoideum and Dictyostelium purpureum.</title>
        <authorList>
            <consortium name="US DOE Joint Genome Institute (JGI-PGF)"/>
            <person name="Sucgang R."/>
            <person name="Kuo A."/>
            <person name="Tian X."/>
            <person name="Salerno W."/>
            <person name="Parikh A."/>
            <person name="Feasley C.L."/>
            <person name="Dalin E."/>
            <person name="Tu H."/>
            <person name="Huang E."/>
            <person name="Barry K."/>
            <person name="Lindquist E."/>
            <person name="Shapiro H."/>
            <person name="Bruce D."/>
            <person name="Schmutz J."/>
            <person name="Salamov A."/>
            <person name="Fey P."/>
            <person name="Gaudet P."/>
            <person name="Anjard C."/>
            <person name="Babu M.M."/>
            <person name="Basu S."/>
            <person name="Bushmanova Y."/>
            <person name="van der Wel H."/>
            <person name="Katoh-Kurasawa M."/>
            <person name="Dinh C."/>
            <person name="Coutinho P.M."/>
            <person name="Saito T."/>
            <person name="Elias M."/>
            <person name="Schaap P."/>
            <person name="Kay R.R."/>
            <person name="Henrissat B."/>
            <person name="Eichinger L."/>
            <person name="Rivero F."/>
            <person name="Putnam N.H."/>
            <person name="West C.M."/>
            <person name="Loomis W.F."/>
            <person name="Chisholm R.L."/>
            <person name="Shaulsky G."/>
            <person name="Strassmann J.E."/>
            <person name="Queller D.C."/>
            <person name="Kuspa A."/>
            <person name="Grigoriev I.V."/>
        </authorList>
    </citation>
    <scope>NUCLEOTIDE SEQUENCE [LARGE SCALE GENOMIC DNA]</scope>
    <source>
        <strain evidence="5">QSDP1</strain>
    </source>
</reference>
<dbReference type="Pfam" id="PF22933">
    <property type="entry name" value="ComC_SSD"/>
    <property type="match status" value="1"/>
</dbReference>
<dbReference type="SUPFAM" id="SSF52058">
    <property type="entry name" value="L domain-like"/>
    <property type="match status" value="1"/>
</dbReference>
<dbReference type="InterPro" id="IPR053331">
    <property type="entry name" value="EGF-like_comC"/>
</dbReference>
<keyword evidence="1" id="KW-0245">EGF-like domain</keyword>
<dbReference type="PROSITE" id="PS01186">
    <property type="entry name" value="EGF_2"/>
    <property type="match status" value="4"/>
</dbReference>
<dbReference type="STRING" id="5786.F0ZTR2"/>
<evidence type="ECO:0000259" key="3">
    <source>
        <dbReference type="PROSITE" id="PS50026"/>
    </source>
</evidence>
<keyword evidence="2" id="KW-0812">Transmembrane</keyword>
<gene>
    <name evidence="4" type="ORF">DICPUDRAFT_38006</name>
</gene>
<dbReference type="PANTHER" id="PTHR24032:SF20">
    <property type="entry name" value="EGF-LIKE DOMAIN-CONTAINING PROTEIN"/>
    <property type="match status" value="1"/>
</dbReference>
<dbReference type="InterPro" id="IPR054484">
    <property type="entry name" value="ComC_SSD"/>
</dbReference>
<accession>F0ZTR2</accession>
<dbReference type="OMA" id="ECPGNGC"/>
<evidence type="ECO:0000256" key="2">
    <source>
        <dbReference type="SAM" id="Phobius"/>
    </source>
</evidence>
<dbReference type="Pfam" id="PF25024">
    <property type="entry name" value="EGF_TEN"/>
    <property type="match status" value="2"/>
</dbReference>
<comment type="caution">
    <text evidence="1">Lacks conserved residue(s) required for the propagation of feature annotation.</text>
</comment>
<evidence type="ECO:0000256" key="1">
    <source>
        <dbReference type="PROSITE-ProRule" id="PRU00076"/>
    </source>
</evidence>
<dbReference type="InParanoid" id="F0ZTR2"/>
<feature type="disulfide bond" evidence="1">
    <location>
        <begin position="844"/>
        <end position="853"/>
    </location>
</feature>
<dbReference type="InterPro" id="IPR013783">
    <property type="entry name" value="Ig-like_fold"/>
</dbReference>
<feature type="disulfide bond" evidence="1">
    <location>
        <begin position="879"/>
        <end position="888"/>
    </location>
</feature>
<sequence>LNYFYILIFSFINSEMFSKNLPSIVGFTNVLLMKVILQKDFLFDTYESYINVDSIDISTIYFDTVVNSNIIQRLRPSLVRDLKLKLGMSTNNGLNKINLAINYPNLKAISIETNPTFSHNEFQFSSIPSNLQQFILKGSVFSGLDIALGLLRNVPFIDLSNNNIRAILPINNLNSFPNSELNISNNQISGVLDESYCKIANLDVSNNLLTGPIPKCFTCYMKNHFESRFSGNQFDNYFEMNNDCAYIQASLRIDGDKVYLEGSNLGFDPNTIKATPPLTFEMEIPSTRFVADFSKYLGIQTEFLISFTLINKNFKFNSPPKQPKVDFINTTPDGITSIYGSDFPNDKSKAIVTIGGNSCEVSISTFGFIECQMLNIRALTFGMLSYITISDPIYELKTQFYINYDSLTLLTTNVYYCNNGEGCNGYICDTLSQQPTCDCPGKQSNCMPYTCPNNCSDHGSCDESTGSCTCEKNYTSENDCSIFSMECPGNGCSGHGTCDHNTGLCTCDLNYTSENDCSVFSMDCPGNGCSGHGTCDHNNGECTCDENYTSTKDCSVFSMDCPGNGCSGHGTCDHSTGVCRCDLNYTSEKDCSVLYMECPGNGCSGHGICNHNTGECVCDINYTSEKDCSVLYIECPDKTCSSHGTCNTLKGECDCNEGFQGSDCSEIVIKNCPLYNGHICAGFGFCEDGFCKCDNSHQGDDCSVVYVECPKNNGQICSGGLNKCNNITGVCTCEPNKSGYDCSVDDSIYCKDPTCNNNGICDKSKGKCNCNDGYSGDSCETPICSSSCSNHGSYPTCSNHGVCDRSKGICSCNNGFGGESCETPICSTGCSNHGSCISPGKCKCLDGWIGDDCSIAHIECSPVCGVNGKCDNTKGTCDCNNGYSGESCDLPICSTNCSNQGSCVAPEKCQCISDFVGIDCSISAKKTHFISSIEPCSILGGEVTIYGWFGTVHEKLTVQIGDMFCEDLVATETTIKCTLMGGMGTKDVIITQNYVSSFGKFQYFNPIQSCPNNCTSPENGQCDTTTGQCSCSIKNDGFDCSLEKVSTEKDYPASITKINLETGSASISNQDTNYEVSIISLIEFDINSNIVSTNYFKKHWDSSIDEEKAIYQFSQKLDNNNGIITYIVEEVKQNKVYEFAGMKLSLEEGGIKVSVNISNYEYQSSLNTLQLRFLSASGENSNTTLSNKCNQNPSKSDTSNVDPNQALNYISITKNSKQFSGRFINKVISDGRSTFMTSEIIKDLTNSSTVTVGLNLPHCNQFCFIDPDFSVLVSSNFNPNCEGVSKNNWVIPVAVVVPVVSLSILVLASVLVYRKHRYAIRLFFLKRSTNSSFKLKEKRNKYHY</sequence>
<feature type="domain" description="EGF-like" evidence="3">
    <location>
        <begin position="856"/>
        <end position="889"/>
    </location>
</feature>
<feature type="domain" description="EGF-like" evidence="3">
    <location>
        <begin position="631"/>
        <end position="665"/>
    </location>
</feature>
<dbReference type="PROSITE" id="PS00022">
    <property type="entry name" value="EGF_1"/>
    <property type="match status" value="5"/>
</dbReference>
<keyword evidence="1" id="KW-1015">Disulfide bond</keyword>
<dbReference type="VEuPathDB" id="AmoebaDB:DICPUDRAFT_38006"/>
<dbReference type="PROSITE" id="PS50026">
    <property type="entry name" value="EGF_3"/>
    <property type="match status" value="6"/>
</dbReference>
<keyword evidence="2" id="KW-0472">Membrane</keyword>
<proteinExistence type="predicted"/>
<dbReference type="GeneID" id="10508509"/>
<dbReference type="SMART" id="SM00181">
    <property type="entry name" value="EGF"/>
    <property type="match status" value="12"/>
</dbReference>
<keyword evidence="2" id="KW-1133">Transmembrane helix</keyword>
<dbReference type="InterPro" id="IPR032675">
    <property type="entry name" value="LRR_dom_sf"/>
</dbReference>
<evidence type="ECO:0000313" key="5">
    <source>
        <dbReference type="Proteomes" id="UP000001064"/>
    </source>
</evidence>
<feature type="domain" description="EGF-like" evidence="3">
    <location>
        <begin position="822"/>
        <end position="854"/>
    </location>
</feature>
<dbReference type="Gene3D" id="3.80.10.10">
    <property type="entry name" value="Ribonuclease Inhibitor"/>
    <property type="match status" value="1"/>
</dbReference>
<feature type="disulfide bond" evidence="1">
    <location>
        <begin position="655"/>
        <end position="664"/>
    </location>
</feature>
<dbReference type="eggNOG" id="KOG1225">
    <property type="taxonomic scope" value="Eukaryota"/>
</dbReference>
<feature type="domain" description="EGF-like" evidence="3">
    <location>
        <begin position="594"/>
        <end position="629"/>
    </location>
</feature>
<feature type="non-terminal residue" evidence="4">
    <location>
        <position position="1"/>
    </location>
</feature>
<organism evidence="4 5">
    <name type="scientific">Dictyostelium purpureum</name>
    <name type="common">Slime mold</name>
    <dbReference type="NCBI Taxonomy" id="5786"/>
    <lineage>
        <taxon>Eukaryota</taxon>
        <taxon>Amoebozoa</taxon>
        <taxon>Evosea</taxon>
        <taxon>Eumycetozoa</taxon>
        <taxon>Dictyostelia</taxon>
        <taxon>Dictyosteliales</taxon>
        <taxon>Dictyosteliaceae</taxon>
        <taxon>Dictyostelium</taxon>
    </lineage>
</organism>
<feature type="transmembrane region" description="Helical" evidence="2">
    <location>
        <begin position="1289"/>
        <end position="1313"/>
    </location>
</feature>
<dbReference type="Proteomes" id="UP000001064">
    <property type="component" value="Unassembled WGS sequence"/>
</dbReference>